<keyword evidence="6" id="KW-0472">Membrane</keyword>
<evidence type="ECO:0000313" key="11">
    <source>
        <dbReference type="Proteomes" id="UP000324298"/>
    </source>
</evidence>
<evidence type="ECO:0000256" key="1">
    <source>
        <dbReference type="ARBA" id="ARBA00004442"/>
    </source>
</evidence>
<keyword evidence="5" id="KW-0812">Transmembrane</keyword>
<dbReference type="EMBL" id="SRSD01000005">
    <property type="protein sequence ID" value="KAA0891698.1"/>
    <property type="molecule type" value="Genomic_DNA"/>
</dbReference>
<gene>
    <name evidence="10" type="ORF">ET418_09645</name>
</gene>
<dbReference type="OrthoDB" id="9765575at2"/>
<dbReference type="RefSeq" id="WP_149307397.1">
    <property type="nucleotide sequence ID" value="NZ_SRSD01000005.1"/>
</dbReference>
<dbReference type="SUPFAM" id="SSF56954">
    <property type="entry name" value="Outer membrane efflux proteins (OEP)"/>
    <property type="match status" value="1"/>
</dbReference>
<organism evidence="10 11">
    <name type="scientific">Oryzomonas rubra</name>
    <dbReference type="NCBI Taxonomy" id="2509454"/>
    <lineage>
        <taxon>Bacteria</taxon>
        <taxon>Pseudomonadati</taxon>
        <taxon>Thermodesulfobacteriota</taxon>
        <taxon>Desulfuromonadia</taxon>
        <taxon>Geobacterales</taxon>
        <taxon>Geobacteraceae</taxon>
        <taxon>Oryzomonas</taxon>
    </lineage>
</organism>
<evidence type="ECO:0000256" key="4">
    <source>
        <dbReference type="ARBA" id="ARBA00022452"/>
    </source>
</evidence>
<dbReference type="GO" id="GO:1990281">
    <property type="term" value="C:efflux pump complex"/>
    <property type="evidence" value="ECO:0007669"/>
    <property type="project" value="TreeGrafter"/>
</dbReference>
<dbReference type="Proteomes" id="UP000324298">
    <property type="component" value="Unassembled WGS sequence"/>
</dbReference>
<dbReference type="GO" id="GO:0015288">
    <property type="term" value="F:porin activity"/>
    <property type="evidence" value="ECO:0007669"/>
    <property type="project" value="TreeGrafter"/>
</dbReference>
<evidence type="ECO:0000256" key="3">
    <source>
        <dbReference type="ARBA" id="ARBA00022448"/>
    </source>
</evidence>
<evidence type="ECO:0000256" key="5">
    <source>
        <dbReference type="ARBA" id="ARBA00022692"/>
    </source>
</evidence>
<keyword evidence="3" id="KW-0813">Transport</keyword>
<comment type="caution">
    <text evidence="10">The sequence shown here is derived from an EMBL/GenBank/DDBJ whole genome shotgun (WGS) entry which is preliminary data.</text>
</comment>
<protein>
    <submittedName>
        <fullName evidence="10">TolC family protein</fullName>
    </submittedName>
</protein>
<evidence type="ECO:0000256" key="8">
    <source>
        <dbReference type="SAM" id="Coils"/>
    </source>
</evidence>
<keyword evidence="8" id="KW-0175">Coiled coil</keyword>
<feature type="signal peptide" evidence="9">
    <location>
        <begin position="1"/>
        <end position="23"/>
    </location>
</feature>
<comment type="similarity">
    <text evidence="2">Belongs to the outer membrane factor (OMF) (TC 1.B.17) family.</text>
</comment>
<name>A0A5A9XH94_9BACT</name>
<dbReference type="InterPro" id="IPR051906">
    <property type="entry name" value="TolC-like"/>
</dbReference>
<dbReference type="AlphaFoldDB" id="A0A5A9XH94"/>
<reference evidence="10 11" key="1">
    <citation type="submission" date="2019-04" db="EMBL/GenBank/DDBJ databases">
        <title>Geobacter ruber sp. nov., ferric-reducing bacteria isolated from paddy soil.</title>
        <authorList>
            <person name="Xu Z."/>
            <person name="Masuda Y."/>
            <person name="Itoh H."/>
            <person name="Senoo K."/>
        </authorList>
    </citation>
    <scope>NUCLEOTIDE SEQUENCE [LARGE SCALE GENOMIC DNA]</scope>
    <source>
        <strain evidence="10 11">Red88</strain>
    </source>
</reference>
<keyword evidence="7" id="KW-0998">Cell outer membrane</keyword>
<evidence type="ECO:0000256" key="9">
    <source>
        <dbReference type="SAM" id="SignalP"/>
    </source>
</evidence>
<dbReference type="Pfam" id="PF02321">
    <property type="entry name" value="OEP"/>
    <property type="match status" value="1"/>
</dbReference>
<feature type="chain" id="PRO_5023076992" evidence="9">
    <location>
        <begin position="24"/>
        <end position="460"/>
    </location>
</feature>
<keyword evidence="9" id="KW-0732">Signal</keyword>
<dbReference type="GO" id="GO:0009279">
    <property type="term" value="C:cell outer membrane"/>
    <property type="evidence" value="ECO:0007669"/>
    <property type="project" value="UniProtKB-SubCell"/>
</dbReference>
<evidence type="ECO:0000313" key="10">
    <source>
        <dbReference type="EMBL" id="KAA0891698.1"/>
    </source>
</evidence>
<evidence type="ECO:0000256" key="7">
    <source>
        <dbReference type="ARBA" id="ARBA00023237"/>
    </source>
</evidence>
<dbReference type="PANTHER" id="PTHR30026:SF13">
    <property type="entry name" value="MEMBRANE EFFLUX PROTEIN, PUTATIVE-RELATED"/>
    <property type="match status" value="1"/>
</dbReference>
<dbReference type="GO" id="GO:0015562">
    <property type="term" value="F:efflux transmembrane transporter activity"/>
    <property type="evidence" value="ECO:0007669"/>
    <property type="project" value="InterPro"/>
</dbReference>
<sequence>MKSLFTSFLITGMLFGPLSSSHAAEEAPQGKLVLGLNDCIRMALKAAPELGEAQADIEQTASKLDEAKSYRYPQVEVMSLFGPAPQARAQDITPTIATDRSTRLSKLTWFTSADATLIQPLYTFGKISENMKAATHGIEVDRSRKEQRANEITLKVREYYYGLMLARELKEVVLEVQEDLASARKKAQKLLDDGSESVDQIDIYKLDAFSGEVAKLLEEARKGEKLALAALKTRLGLPAAAPLDIGSERLTMDEEAVPSYDAFVDRARLRRPEFRQIAEGIKARAALVEAAKANYYPDVFLGGLVSWAYADDRDRINNPYITDQYKHFYGGAALGLRWKLDFGITGAKVAGEQAQYNRLLSTKEFADANIPLQIKKFYLDLKEAEQSVTATQSAYSNGKKWAVAALANFDFGVGPAKEIFDALQAYARMRAAYFQSIYNYKIARANLDYAVGEAPLDGAK</sequence>
<dbReference type="InterPro" id="IPR003423">
    <property type="entry name" value="OMP_efflux"/>
</dbReference>
<evidence type="ECO:0000256" key="2">
    <source>
        <dbReference type="ARBA" id="ARBA00007613"/>
    </source>
</evidence>
<keyword evidence="11" id="KW-1185">Reference proteome</keyword>
<feature type="coiled-coil region" evidence="8">
    <location>
        <begin position="166"/>
        <end position="193"/>
    </location>
</feature>
<proteinExistence type="inferred from homology"/>
<keyword evidence="4" id="KW-1134">Transmembrane beta strand</keyword>
<accession>A0A5A9XH94</accession>
<dbReference type="Gene3D" id="1.20.1600.10">
    <property type="entry name" value="Outer membrane efflux proteins (OEP)"/>
    <property type="match status" value="1"/>
</dbReference>
<comment type="subcellular location">
    <subcellularLocation>
        <location evidence="1">Cell outer membrane</location>
    </subcellularLocation>
</comment>
<evidence type="ECO:0000256" key="6">
    <source>
        <dbReference type="ARBA" id="ARBA00023136"/>
    </source>
</evidence>
<dbReference type="PANTHER" id="PTHR30026">
    <property type="entry name" value="OUTER MEMBRANE PROTEIN TOLC"/>
    <property type="match status" value="1"/>
</dbReference>